<dbReference type="InterPro" id="IPR007886">
    <property type="entry name" value="AlaDH/PNT_N"/>
</dbReference>
<evidence type="ECO:0000256" key="4">
    <source>
        <dbReference type="ARBA" id="ARBA00023002"/>
    </source>
</evidence>
<dbReference type="PANTHER" id="PTHR42795">
    <property type="entry name" value="ALANINE DEHYDROGENASE"/>
    <property type="match status" value="1"/>
</dbReference>
<sequence length="363" mass="38040">MYIGVPAETLNQERRVALTPAGVRELVHAGHSVSVEADAGLGSGITNQDYEQAGATVVDTAGAWGAELVLKVKEPTPDEFQFLRADQTVFAYLHLAANPRLVEELVNSGTTAIAYETVQLPDRSLPLLAPMSEIAGRMAAIVGSYHLFSHQGGSGLLAPGVPGVRPAKFCVIGGGQAGLNAVNQAVAMGAEVTVLDLSLQRLRHIDELYRGRVKTVASNSLEVERAVLESDVVIGAVLLPGAKTPRLVSSELVQRMRPGSVLVDIAVDQGGVFEDSRPTTHQEPTYTVGETIFYCVSNMPGAVPATSTSALTNATLPYVLKLAKLGIKQALRADAALGKGLAVAGGKIQAAEIADLNPELPRA</sequence>
<evidence type="ECO:0000259" key="7">
    <source>
        <dbReference type="SMART" id="SM01003"/>
    </source>
</evidence>
<keyword evidence="5" id="KW-0520">NAD</keyword>
<evidence type="ECO:0000256" key="3">
    <source>
        <dbReference type="ARBA" id="ARBA00012897"/>
    </source>
</evidence>
<dbReference type="Pfam" id="PF05222">
    <property type="entry name" value="AlaDh_PNT_N"/>
    <property type="match status" value="1"/>
</dbReference>
<evidence type="ECO:0000313" key="9">
    <source>
        <dbReference type="Proteomes" id="UP001589862"/>
    </source>
</evidence>
<feature type="domain" description="Alanine dehydrogenase/pyridine nucleotide transhydrogenase N-terminal" evidence="7">
    <location>
        <begin position="4"/>
        <end position="135"/>
    </location>
</feature>
<dbReference type="InterPro" id="IPR007698">
    <property type="entry name" value="AlaDH/PNT_NAD(H)-bd"/>
</dbReference>
<dbReference type="Pfam" id="PF01262">
    <property type="entry name" value="AlaDh_PNT_C"/>
    <property type="match status" value="1"/>
</dbReference>
<dbReference type="InterPro" id="IPR036291">
    <property type="entry name" value="NAD(P)-bd_dom_sf"/>
</dbReference>
<evidence type="ECO:0000313" key="8">
    <source>
        <dbReference type="EMBL" id="MFC0582086.1"/>
    </source>
</evidence>
<dbReference type="RefSeq" id="WP_377458984.1">
    <property type="nucleotide sequence ID" value="NZ_JBHLUB010000028.1"/>
</dbReference>
<keyword evidence="9" id="KW-1185">Reference proteome</keyword>
<protein>
    <recommendedName>
        <fullName evidence="3 5">Alanine dehydrogenase</fullName>
        <ecNumber evidence="3 5">1.4.1.1</ecNumber>
    </recommendedName>
</protein>
<proteinExistence type="inferred from homology"/>
<comment type="similarity">
    <text evidence="2 5">Belongs to the AlaDH/PNT family.</text>
</comment>
<organism evidence="8 9">
    <name type="scientific">Micrococcoides hystricis</name>
    <dbReference type="NCBI Taxonomy" id="1572761"/>
    <lineage>
        <taxon>Bacteria</taxon>
        <taxon>Bacillati</taxon>
        <taxon>Actinomycetota</taxon>
        <taxon>Actinomycetes</taxon>
        <taxon>Micrococcales</taxon>
        <taxon>Micrococcaceae</taxon>
        <taxon>Micrococcoides</taxon>
    </lineage>
</organism>
<dbReference type="PANTHER" id="PTHR42795:SF1">
    <property type="entry name" value="ALANINE DEHYDROGENASE"/>
    <property type="match status" value="1"/>
</dbReference>
<dbReference type="SUPFAM" id="SSF51735">
    <property type="entry name" value="NAD(P)-binding Rossmann-fold domains"/>
    <property type="match status" value="1"/>
</dbReference>
<reference evidence="8 9" key="1">
    <citation type="submission" date="2024-09" db="EMBL/GenBank/DDBJ databases">
        <authorList>
            <person name="Sun Q."/>
            <person name="Mori K."/>
        </authorList>
    </citation>
    <scope>NUCLEOTIDE SEQUENCE [LARGE SCALE GENOMIC DNA]</scope>
    <source>
        <strain evidence="8 9">NCAIM B.02604</strain>
    </source>
</reference>
<gene>
    <name evidence="8" type="primary">ald</name>
    <name evidence="8" type="ORF">ACFFFR_06775</name>
</gene>
<evidence type="ECO:0000256" key="2">
    <source>
        <dbReference type="ARBA" id="ARBA00005689"/>
    </source>
</evidence>
<dbReference type="SUPFAM" id="SSF52283">
    <property type="entry name" value="Formate/glycerate dehydrogenase catalytic domain-like"/>
    <property type="match status" value="1"/>
</dbReference>
<dbReference type="CDD" id="cd05305">
    <property type="entry name" value="L-AlaDH"/>
    <property type="match status" value="1"/>
</dbReference>
<dbReference type="SMART" id="SM01003">
    <property type="entry name" value="AlaDh_PNT_N"/>
    <property type="match status" value="1"/>
</dbReference>
<dbReference type="NCBIfam" id="TIGR00518">
    <property type="entry name" value="alaDH"/>
    <property type="match status" value="1"/>
</dbReference>
<name>A0ABV6PAE4_9MICC</name>
<dbReference type="Proteomes" id="UP001589862">
    <property type="component" value="Unassembled WGS sequence"/>
</dbReference>
<comment type="pathway">
    <text evidence="1 5">Amino-acid degradation; L-alanine degradation via dehydrogenase pathway; NH(3) and pyruvate from L-alanine: step 1/1.</text>
</comment>
<comment type="catalytic activity">
    <reaction evidence="5">
        <text>L-alanine + NAD(+) + H2O = pyruvate + NH4(+) + NADH + H(+)</text>
        <dbReference type="Rhea" id="RHEA:18405"/>
        <dbReference type="ChEBI" id="CHEBI:15361"/>
        <dbReference type="ChEBI" id="CHEBI:15377"/>
        <dbReference type="ChEBI" id="CHEBI:15378"/>
        <dbReference type="ChEBI" id="CHEBI:28938"/>
        <dbReference type="ChEBI" id="CHEBI:57540"/>
        <dbReference type="ChEBI" id="CHEBI:57945"/>
        <dbReference type="ChEBI" id="CHEBI:57972"/>
        <dbReference type="EC" id="1.4.1.1"/>
    </reaction>
</comment>
<feature type="domain" description="Alanine dehydrogenase/pyridine nucleotide transhydrogenase NAD(H)-binding" evidence="6">
    <location>
        <begin position="147"/>
        <end position="295"/>
    </location>
</feature>
<evidence type="ECO:0000256" key="1">
    <source>
        <dbReference type="ARBA" id="ARBA00005206"/>
    </source>
</evidence>
<dbReference type="PIRSF" id="PIRSF000183">
    <property type="entry name" value="Alanine_dh"/>
    <property type="match status" value="1"/>
</dbReference>
<evidence type="ECO:0000256" key="5">
    <source>
        <dbReference type="PIRNR" id="PIRNR000183"/>
    </source>
</evidence>
<dbReference type="SMART" id="SM01002">
    <property type="entry name" value="AlaDh_PNT_C"/>
    <property type="match status" value="1"/>
</dbReference>
<dbReference type="Gene3D" id="3.40.50.720">
    <property type="entry name" value="NAD(P)-binding Rossmann-like Domain"/>
    <property type="match status" value="2"/>
</dbReference>
<dbReference type="EC" id="1.4.1.1" evidence="3 5"/>
<keyword evidence="4 5" id="KW-0560">Oxidoreductase</keyword>
<comment type="function">
    <text evidence="5">Catalyzes the reversible reductive amination of pyruvate to L-alanine.</text>
</comment>
<dbReference type="EMBL" id="JBHLUB010000028">
    <property type="protein sequence ID" value="MFC0582086.1"/>
    <property type="molecule type" value="Genomic_DNA"/>
</dbReference>
<accession>A0ABV6PAE4</accession>
<dbReference type="GO" id="GO:0000286">
    <property type="term" value="F:alanine dehydrogenase activity"/>
    <property type="evidence" value="ECO:0007669"/>
    <property type="project" value="UniProtKB-EC"/>
</dbReference>
<evidence type="ECO:0000259" key="6">
    <source>
        <dbReference type="SMART" id="SM01002"/>
    </source>
</evidence>
<comment type="caution">
    <text evidence="8">The sequence shown here is derived from an EMBL/GenBank/DDBJ whole genome shotgun (WGS) entry which is preliminary data.</text>
</comment>
<dbReference type="InterPro" id="IPR008141">
    <property type="entry name" value="Ala_DH"/>
</dbReference>